<gene>
    <name evidence="2" type="ORF">ACFSQW_21965</name>
</gene>
<name>A0ABW5L7C8_9SPHI</name>
<sequence length="678" mass="75701">MLTTDTSIKRRVSRLLFFFTVIIAGTSIFSSCSKKTEEGAVGAEATISITVGGITTEDVATPGGKTKSMSLAPQTIHGETIANRRVLKNGKMEMSLIAAESSNISSAEDIDLEAPIYDLVKQPSRYKQMSSASLNSPALSAVIPGVRRAMASGVKYWFVLKNRSTQAIEQSVQVVSGTTLKLDVVKGQYYDWYAYSYDNTDNIPPLDANNPKVQTYTDKPLLYASGEARVQSFQTDISVQIEFKHQLKLLKIHIDSRGILGDITDHIAEFVDNDYIKTGLFNVIDGTLGSLTTVPTTTLSMVEEVQGSHQFLVDQYYTADIVRDRYKFKVSELKIKLPDGTPQDLLANFPSGREETFIFSDGGKGKIHYAMVDIWRNITKKRIMQFEPSEEFSLAAGQIDRPSGAFFKAPINFGPGVECHMRIEEMSRHVIIPPSRKGEIYDYLEGDQYKYDPDIVIATGFANYDSTDYKALYKHLQRGGGLLLMASKDNGSLIEKHILKKIFPNSSNLSTNSVNEQPGVIFKLNQVDVNIQTWPFGDVRNRYWGTHGYETLYLENLSAADLNDIEVYSYGPVNKNNHRLTSISMFRHKKLNFFYVGDEGFLASRMTNLSAQDNSSGENPFTVNADLFPVPRRLYGRIPESSAVESGNLHGWSVQNSILFGNIISWLLMQSEYNGLEP</sequence>
<keyword evidence="3" id="KW-1185">Reference proteome</keyword>
<organism evidence="2 3">
    <name type="scientific">Sphingobacterium tabacisoli</name>
    <dbReference type="NCBI Taxonomy" id="2044855"/>
    <lineage>
        <taxon>Bacteria</taxon>
        <taxon>Pseudomonadati</taxon>
        <taxon>Bacteroidota</taxon>
        <taxon>Sphingobacteriia</taxon>
        <taxon>Sphingobacteriales</taxon>
        <taxon>Sphingobacteriaceae</taxon>
        <taxon>Sphingobacterium</taxon>
    </lineage>
</organism>
<proteinExistence type="predicted"/>
<feature type="transmembrane region" description="Helical" evidence="1">
    <location>
        <begin position="12"/>
        <end position="29"/>
    </location>
</feature>
<reference evidence="3" key="1">
    <citation type="journal article" date="2019" name="Int. J. Syst. Evol. Microbiol.">
        <title>The Global Catalogue of Microorganisms (GCM) 10K type strain sequencing project: providing services to taxonomists for standard genome sequencing and annotation.</title>
        <authorList>
            <consortium name="The Broad Institute Genomics Platform"/>
            <consortium name="The Broad Institute Genome Sequencing Center for Infectious Disease"/>
            <person name="Wu L."/>
            <person name="Ma J."/>
        </authorList>
    </citation>
    <scope>NUCLEOTIDE SEQUENCE [LARGE SCALE GENOMIC DNA]</scope>
    <source>
        <strain evidence="3">KCTC 52298</strain>
    </source>
</reference>
<evidence type="ECO:0000313" key="2">
    <source>
        <dbReference type="EMBL" id="MFD2557072.1"/>
    </source>
</evidence>
<accession>A0ABW5L7C8</accession>
<keyword evidence="1" id="KW-1133">Transmembrane helix</keyword>
<keyword evidence="1" id="KW-0472">Membrane</keyword>
<evidence type="ECO:0000256" key="1">
    <source>
        <dbReference type="SAM" id="Phobius"/>
    </source>
</evidence>
<keyword evidence="1" id="KW-0812">Transmembrane</keyword>
<dbReference type="Proteomes" id="UP001597440">
    <property type="component" value="Unassembled WGS sequence"/>
</dbReference>
<dbReference type="EMBL" id="JBHULD010000025">
    <property type="protein sequence ID" value="MFD2557072.1"/>
    <property type="molecule type" value="Genomic_DNA"/>
</dbReference>
<evidence type="ECO:0000313" key="3">
    <source>
        <dbReference type="Proteomes" id="UP001597440"/>
    </source>
</evidence>
<protein>
    <submittedName>
        <fullName evidence="2">Uncharacterized protein</fullName>
    </submittedName>
</protein>
<dbReference type="RefSeq" id="WP_210354550.1">
    <property type="nucleotide sequence ID" value="NZ_JAEQMU010000002.1"/>
</dbReference>
<comment type="caution">
    <text evidence="2">The sequence shown here is derived from an EMBL/GenBank/DDBJ whole genome shotgun (WGS) entry which is preliminary data.</text>
</comment>